<dbReference type="PANTHER" id="PTHR48228:SF5">
    <property type="entry name" value="ALPHA-METHYLACYL-COA RACEMASE"/>
    <property type="match status" value="1"/>
</dbReference>
<comment type="caution">
    <text evidence="2">The sequence shown here is derived from an EMBL/GenBank/DDBJ whole genome shotgun (WGS) entry which is preliminary data.</text>
</comment>
<dbReference type="Pfam" id="PF02515">
    <property type="entry name" value="CoA_transf_3"/>
    <property type="match status" value="1"/>
</dbReference>
<keyword evidence="3" id="KW-1185">Reference proteome</keyword>
<gene>
    <name evidence="2" type="ORF">GIS00_18800</name>
</gene>
<reference evidence="2 3" key="1">
    <citation type="submission" date="2019-11" db="EMBL/GenBank/DDBJ databases">
        <authorList>
            <person name="Jiang L.-Q."/>
        </authorList>
    </citation>
    <scope>NUCLEOTIDE SEQUENCE [LARGE SCALE GENOMIC DNA]</scope>
    <source>
        <strain evidence="2 3">YIM 132087</strain>
    </source>
</reference>
<accession>A0A7K1FRJ8</accession>
<organism evidence="2 3">
    <name type="scientific">Nakamurella alba</name>
    <dbReference type="NCBI Taxonomy" id="2665158"/>
    <lineage>
        <taxon>Bacteria</taxon>
        <taxon>Bacillati</taxon>
        <taxon>Actinomycetota</taxon>
        <taxon>Actinomycetes</taxon>
        <taxon>Nakamurellales</taxon>
        <taxon>Nakamurellaceae</taxon>
        <taxon>Nakamurella</taxon>
    </lineage>
</organism>
<dbReference type="InterPro" id="IPR050509">
    <property type="entry name" value="CoA-transferase_III"/>
</dbReference>
<protein>
    <submittedName>
        <fullName evidence="2">CoA transferase</fullName>
    </submittedName>
</protein>
<evidence type="ECO:0000313" key="3">
    <source>
        <dbReference type="Proteomes" id="UP000460221"/>
    </source>
</evidence>
<sequence length="402" mass="42556">MRAAVLSDRSVRLVLQPRSGRRVPLPPSVDFHRPGPTGGPGRDARPWSDGGEFQDERAGGCRVTGPLDGVVVVEFGGEGPGPHAAMQLADLGATVTRIDRPGPAGFPDSPDHLLRGRHRILTADLKDPADLASVRELLAGADVLIDVFRPGVLERLGLGPDDLHPRLVYARMTGWGQTGPWAKVAGHDINFLSVTGALHAIGTAEAPVPPLNLLGDYGGGSAYLVGGVLAALYRRERTGVGGVVDVAILDGVLNLMQIIWQARAAGTWSDERADNLLDGGAPFYRCYECADGRHVALGSLEPRFFALAAAGLGLDPVWVERQYDRRYWPELARRIAGAFAGRTRDEWAAHFAGTDACVTPVLAPSEAAGHPQVAARELLVPVPGGRDGAVAAAPAPRMSLRD</sequence>
<dbReference type="PANTHER" id="PTHR48228">
    <property type="entry name" value="SUCCINYL-COA--D-CITRAMALATE COA-TRANSFERASE"/>
    <property type="match status" value="1"/>
</dbReference>
<name>A0A7K1FRJ8_9ACTN</name>
<proteinExistence type="predicted"/>
<dbReference type="InterPro" id="IPR003673">
    <property type="entry name" value="CoA-Trfase_fam_III"/>
</dbReference>
<evidence type="ECO:0000256" key="1">
    <source>
        <dbReference type="SAM" id="MobiDB-lite"/>
    </source>
</evidence>
<dbReference type="InterPro" id="IPR044855">
    <property type="entry name" value="CoA-Trfase_III_dom3_sf"/>
</dbReference>
<dbReference type="SUPFAM" id="SSF89796">
    <property type="entry name" value="CoA-transferase family III (CaiB/BaiF)"/>
    <property type="match status" value="1"/>
</dbReference>
<feature type="region of interest" description="Disordered" evidence="1">
    <location>
        <begin position="17"/>
        <end position="59"/>
    </location>
</feature>
<dbReference type="Proteomes" id="UP000460221">
    <property type="component" value="Unassembled WGS sequence"/>
</dbReference>
<dbReference type="AlphaFoldDB" id="A0A7K1FRJ8"/>
<dbReference type="Gene3D" id="3.40.50.10540">
    <property type="entry name" value="Crotonobetainyl-coa:carnitine coa-transferase, domain 1"/>
    <property type="match status" value="1"/>
</dbReference>
<dbReference type="GO" id="GO:0016740">
    <property type="term" value="F:transferase activity"/>
    <property type="evidence" value="ECO:0007669"/>
    <property type="project" value="UniProtKB-KW"/>
</dbReference>
<dbReference type="Gene3D" id="3.30.1540.10">
    <property type="entry name" value="formyl-coa transferase, domain 3"/>
    <property type="match status" value="1"/>
</dbReference>
<dbReference type="InterPro" id="IPR023606">
    <property type="entry name" value="CoA-Trfase_III_dom_1_sf"/>
</dbReference>
<evidence type="ECO:0000313" key="2">
    <source>
        <dbReference type="EMBL" id="MTD15989.1"/>
    </source>
</evidence>
<dbReference type="EMBL" id="WLYK01000008">
    <property type="protein sequence ID" value="MTD15989.1"/>
    <property type="molecule type" value="Genomic_DNA"/>
</dbReference>
<keyword evidence="2" id="KW-0808">Transferase</keyword>